<organism evidence="1 2">
    <name type="scientific">Candidatus Protofrankia californiensis</name>
    <dbReference type="NCBI Taxonomy" id="1839754"/>
    <lineage>
        <taxon>Bacteria</taxon>
        <taxon>Bacillati</taxon>
        <taxon>Actinomycetota</taxon>
        <taxon>Actinomycetes</taxon>
        <taxon>Frankiales</taxon>
        <taxon>Frankiaceae</taxon>
        <taxon>Protofrankia</taxon>
    </lineage>
</organism>
<reference evidence="2" key="1">
    <citation type="submission" date="2016-02" db="EMBL/GenBank/DDBJ databases">
        <authorList>
            <person name="Wibberg D."/>
        </authorList>
    </citation>
    <scope>NUCLEOTIDE SEQUENCE [LARGE SCALE GENOMIC DNA]</scope>
</reference>
<evidence type="ECO:0000313" key="2">
    <source>
        <dbReference type="Proteomes" id="UP000199013"/>
    </source>
</evidence>
<gene>
    <name evidence="1" type="ORF">FDG2_0590</name>
</gene>
<dbReference type="AlphaFoldDB" id="A0A1C3NTW0"/>
<dbReference type="Proteomes" id="UP000199013">
    <property type="component" value="Unassembled WGS sequence"/>
</dbReference>
<evidence type="ECO:0000313" key="1">
    <source>
        <dbReference type="EMBL" id="SBW18253.1"/>
    </source>
</evidence>
<sequence>MCAAFATAIHTVDTAVDAGPGAAYYRARPYVTARLSRPINGVAVDARWEQWAAHRATTTVTTAVLAVEAPPDSLVDAHRAVRVTVTPHGTDGWTGPAETRIVFCQLAADSGGWRVDSYTTSS</sequence>
<name>A0A1C3NTW0_9ACTN</name>
<proteinExistence type="predicted"/>
<dbReference type="EMBL" id="FLUV01000226">
    <property type="protein sequence ID" value="SBW18253.1"/>
    <property type="molecule type" value="Genomic_DNA"/>
</dbReference>
<protein>
    <submittedName>
        <fullName evidence="1">Uncharacterized protein</fullName>
    </submittedName>
</protein>
<keyword evidence="2" id="KW-1185">Reference proteome</keyword>
<accession>A0A1C3NTW0</accession>